<organism evidence="2 3">
    <name type="scientific">Sphaerobolus stellatus (strain SS14)</name>
    <dbReference type="NCBI Taxonomy" id="990650"/>
    <lineage>
        <taxon>Eukaryota</taxon>
        <taxon>Fungi</taxon>
        <taxon>Dikarya</taxon>
        <taxon>Basidiomycota</taxon>
        <taxon>Agaricomycotina</taxon>
        <taxon>Agaricomycetes</taxon>
        <taxon>Phallomycetidae</taxon>
        <taxon>Geastrales</taxon>
        <taxon>Sphaerobolaceae</taxon>
        <taxon>Sphaerobolus</taxon>
    </lineage>
</organism>
<dbReference type="PANTHER" id="PTHR35871:SF1">
    <property type="entry name" value="CXC1-LIKE CYSTEINE CLUSTER ASSOCIATED WITH KDZ TRANSPOSASES DOMAIN-CONTAINING PROTEIN"/>
    <property type="match status" value="1"/>
</dbReference>
<dbReference type="HOGENOM" id="CLU_005726_6_1_1"/>
<gene>
    <name evidence="2" type="ORF">M422DRAFT_249876</name>
</gene>
<protein>
    <submittedName>
        <fullName evidence="2">Uncharacterized protein</fullName>
    </submittedName>
</protein>
<dbReference type="EMBL" id="KN837106">
    <property type="protein sequence ID" value="KIJ46711.1"/>
    <property type="molecule type" value="Genomic_DNA"/>
</dbReference>
<sequence length="772" mass="87291">MPPPHKRAKQAKLQQSSGDTGFNSGIIETISEASIDPSYVYEASDSDVADLNESDDNDWAFSFIDDMDEACEISDIEKEASKFTKFWNEKFDFKKVAGSSKALKLPTRAMPTYSRMGRTSQYKRQKATIKASKGCTSIKKFFSKQQARSTSPEVVERLVDLLVTQKTTFENFVKDGGDNRTYPTAVWLDPTADDEAEPVETPVSVIVEKLISEAKKFKSFGSLMHLHAVKSFIQLRDGYKNNLKVLNPVTQASITVAKSIGKGLYFARKIRKLFTYIQHFKTLPPINSGKHHAHPTLLNNERILQAVRRYLSIVANGEITPLQLMKHVNEEIISGLGLDLGKQNISESTARCWLIKLGYALKEARKGMYFDGHERQDVVEYCENFLKDFLSYERLRYSYTDEDLEPVPPVLIPEEQLHIPIFHDKSIFCSNDLQHRVWIRDGHMPLRKKGQGRAIHVSDFIVEQTGRLVMSEAEIHTNEALPPSQRLPWSDAREIIYPGKNNDGWWTNERFIAQVQKAIRIFERMFPNAVGEFVFDQSSAHGAFAKDALIAKELNVNPGGKPRDMRDTIIPMDNPDPAKQGLVQSMKFPKDLPPNHPYYAFKGQHKGMQVILEERGLLDILRATNSGKIPPGECKFCKSSRETQERLLQEAQVAAAGGEEPEGILEDALHASTSTTCCLRKALECQQDFRDEKPLLQQIIENASHKCYFLPKFHCKLNPIEMYWGWTKIRVRVASDGTFLKAKELVPEILNSCPKTPSGLSFENAGALQEGA</sequence>
<dbReference type="Proteomes" id="UP000054279">
    <property type="component" value="Unassembled WGS sequence"/>
</dbReference>
<feature type="compositionally biased region" description="Basic residues" evidence="1">
    <location>
        <begin position="1"/>
        <end position="10"/>
    </location>
</feature>
<evidence type="ECO:0000313" key="3">
    <source>
        <dbReference type="Proteomes" id="UP000054279"/>
    </source>
</evidence>
<reference evidence="2 3" key="1">
    <citation type="submission" date="2014-06" db="EMBL/GenBank/DDBJ databases">
        <title>Evolutionary Origins and Diversification of the Mycorrhizal Mutualists.</title>
        <authorList>
            <consortium name="DOE Joint Genome Institute"/>
            <consortium name="Mycorrhizal Genomics Consortium"/>
            <person name="Kohler A."/>
            <person name="Kuo A."/>
            <person name="Nagy L.G."/>
            <person name="Floudas D."/>
            <person name="Copeland A."/>
            <person name="Barry K.W."/>
            <person name="Cichocki N."/>
            <person name="Veneault-Fourrey C."/>
            <person name="LaButti K."/>
            <person name="Lindquist E.A."/>
            <person name="Lipzen A."/>
            <person name="Lundell T."/>
            <person name="Morin E."/>
            <person name="Murat C."/>
            <person name="Riley R."/>
            <person name="Ohm R."/>
            <person name="Sun H."/>
            <person name="Tunlid A."/>
            <person name="Henrissat B."/>
            <person name="Grigoriev I.V."/>
            <person name="Hibbett D.S."/>
            <person name="Martin F."/>
        </authorList>
    </citation>
    <scope>NUCLEOTIDE SEQUENCE [LARGE SCALE GENOMIC DNA]</scope>
    <source>
        <strain evidence="2 3">SS14</strain>
    </source>
</reference>
<keyword evidence="3" id="KW-1185">Reference proteome</keyword>
<feature type="region of interest" description="Disordered" evidence="1">
    <location>
        <begin position="1"/>
        <end position="24"/>
    </location>
</feature>
<dbReference type="AlphaFoldDB" id="A0A0C9VHH8"/>
<accession>A0A0C9VHH8</accession>
<evidence type="ECO:0000313" key="2">
    <source>
        <dbReference type="EMBL" id="KIJ46711.1"/>
    </source>
</evidence>
<name>A0A0C9VHH8_SPHS4</name>
<feature type="compositionally biased region" description="Polar residues" evidence="1">
    <location>
        <begin position="12"/>
        <end position="23"/>
    </location>
</feature>
<dbReference type="PANTHER" id="PTHR35871">
    <property type="entry name" value="EXPRESSED PROTEIN"/>
    <property type="match status" value="1"/>
</dbReference>
<proteinExistence type="predicted"/>
<dbReference type="OrthoDB" id="2449121at2759"/>
<evidence type="ECO:0000256" key="1">
    <source>
        <dbReference type="SAM" id="MobiDB-lite"/>
    </source>
</evidence>